<dbReference type="EMBL" id="VMHM01000008">
    <property type="protein sequence ID" value="TSJ98880.1"/>
    <property type="molecule type" value="Genomic_DNA"/>
</dbReference>
<dbReference type="RefSeq" id="WP_144091919.1">
    <property type="nucleotide sequence ID" value="NZ_VMHM01000008.1"/>
</dbReference>
<feature type="transmembrane region" description="Helical" evidence="8">
    <location>
        <begin position="477"/>
        <end position="500"/>
    </location>
</feature>
<evidence type="ECO:0000256" key="7">
    <source>
        <dbReference type="ARBA" id="ARBA00023136"/>
    </source>
</evidence>
<dbReference type="GO" id="GO:0005886">
    <property type="term" value="C:plasma membrane"/>
    <property type="evidence" value="ECO:0007669"/>
    <property type="project" value="UniProtKB-SubCell"/>
</dbReference>
<evidence type="ECO:0000256" key="1">
    <source>
        <dbReference type="ARBA" id="ARBA00004429"/>
    </source>
</evidence>
<gene>
    <name evidence="9" type="ORF">FPQ15_06915</name>
</gene>
<name>A0A556SCK7_9GAMM</name>
<feature type="transmembrane region" description="Helical" evidence="8">
    <location>
        <begin position="364"/>
        <end position="385"/>
    </location>
</feature>
<evidence type="ECO:0008006" key="11">
    <source>
        <dbReference type="Google" id="ProtNLM"/>
    </source>
</evidence>
<dbReference type="Pfam" id="PF07095">
    <property type="entry name" value="IgaA"/>
    <property type="match status" value="1"/>
</dbReference>
<comment type="subcellular location">
    <subcellularLocation>
        <location evidence="1">Cell inner membrane</location>
        <topology evidence="1">Multi-pass membrane protein</topology>
    </subcellularLocation>
</comment>
<evidence type="ECO:0000256" key="5">
    <source>
        <dbReference type="ARBA" id="ARBA00022692"/>
    </source>
</evidence>
<accession>A0A556SCK7</accession>
<dbReference type="InterPro" id="IPR010771">
    <property type="entry name" value="IgaA"/>
</dbReference>
<keyword evidence="3" id="KW-1003">Cell membrane</keyword>
<evidence type="ECO:0000313" key="10">
    <source>
        <dbReference type="Proteomes" id="UP000319483"/>
    </source>
</evidence>
<proteinExistence type="inferred from homology"/>
<keyword evidence="6 8" id="KW-1133">Transmembrane helix</keyword>
<keyword evidence="7 8" id="KW-0472">Membrane</keyword>
<evidence type="ECO:0000256" key="2">
    <source>
        <dbReference type="ARBA" id="ARBA00009494"/>
    </source>
</evidence>
<evidence type="ECO:0000256" key="4">
    <source>
        <dbReference type="ARBA" id="ARBA00022519"/>
    </source>
</evidence>
<reference evidence="9 10" key="1">
    <citation type="submission" date="2019-07" db="EMBL/GenBank/DDBJ databases">
        <title>Gilliamella genomes.</title>
        <authorList>
            <person name="Zheng H."/>
        </authorList>
    </citation>
    <scope>NUCLEOTIDE SEQUENCE [LARGE SCALE GENOMIC DNA]</scope>
    <source>
        <strain evidence="9 10">W8127</strain>
    </source>
</reference>
<evidence type="ECO:0000256" key="3">
    <source>
        <dbReference type="ARBA" id="ARBA00022475"/>
    </source>
</evidence>
<evidence type="ECO:0000313" key="9">
    <source>
        <dbReference type="EMBL" id="TSJ98880.1"/>
    </source>
</evidence>
<evidence type="ECO:0000256" key="6">
    <source>
        <dbReference type="ARBA" id="ARBA00022989"/>
    </source>
</evidence>
<feature type="transmembrane region" description="Helical" evidence="8">
    <location>
        <begin position="262"/>
        <end position="280"/>
    </location>
</feature>
<comment type="caution">
    <text evidence="9">The sequence shown here is derived from an EMBL/GenBank/DDBJ whole genome shotgun (WGS) entry which is preliminary data.</text>
</comment>
<keyword evidence="5 8" id="KW-0812">Transmembrane</keyword>
<protein>
    <recommendedName>
        <fullName evidence="11">Intracellular growth attenuator protein IgaA</fullName>
    </recommendedName>
</protein>
<comment type="similarity">
    <text evidence="2">Belongs to the IgaA family.</text>
</comment>
<dbReference type="Proteomes" id="UP000319483">
    <property type="component" value="Unassembled WGS sequence"/>
</dbReference>
<evidence type="ECO:0000256" key="8">
    <source>
        <dbReference type="SAM" id="Phobius"/>
    </source>
</evidence>
<dbReference type="AlphaFoldDB" id="A0A556SCK7"/>
<keyword evidence="4" id="KW-0997">Cell inner membrane</keyword>
<organism evidence="9 10">
    <name type="scientific">Gilliamella apicola</name>
    <dbReference type="NCBI Taxonomy" id="1196095"/>
    <lineage>
        <taxon>Bacteria</taxon>
        <taxon>Pseudomonadati</taxon>
        <taxon>Pseudomonadota</taxon>
        <taxon>Gammaproteobacteria</taxon>
        <taxon>Orbales</taxon>
        <taxon>Orbaceae</taxon>
        <taxon>Gilliamella</taxon>
    </lineage>
</organism>
<sequence length="525" mass="60761">MLYILAIIFFVGYLPSLVKGIIQKPKILNDLYKERPLEGDVVIRENAVRQLTEEEVFLLKPYLDNEDFISPPYQWQSSLISLDVMRIKSYIEKDYPDESHYDYYYKMGSLRLFFPYHMESRIKGFQNILCDDDIRIQTNYINTAEVVLTRSYAIVVKINNYDLLEAGINLSCRKENQIIEYWQTGKLIPIPLSKAESANETFTQLITEESERVPTFEILNKREKNQFETAIEDRSNSGKLMIGLFVFGVMGLLALEHFQSLVLVAFSIICFILSMIASYIKREIPSEYVNHIKAQIRDNCPVNHQLSIESNFNVFYPEHWKMFLPNNSDVSIDMQAELETAQLLSYGDYLSISEEVKNYGAPKFIYHNVLLAITGLILAVLMFFLTNAGEKLDFTYQILNDLITIRNIDDKNSINKSSIKPQTDYNAIFSGNSSNLKKADIVKSGNYHNEKNSKLLVTTQTIYNFDKKQLFSFSSPILINNCVFLFVILISLINSILIIWKKGSNHLRLEKIISNYKDKFIQDTN</sequence>